<dbReference type="NCBIfam" id="TIGR00278">
    <property type="entry name" value="membrane protein insertion efficiency factor YidD"/>
    <property type="match status" value="1"/>
</dbReference>
<accession>A0A1V0HL14</accession>
<dbReference type="KEGG" id="rped:AOQ87_01965"/>
<sequence length="78" mass="9359">MGKISYFSKMIIFLIKIYQKTVSPFLGKNCRFKICCSEYSIRMIRRLGLTKGIYCSAKRILTCNPLYFCKKNMNKYWY</sequence>
<gene>
    <name evidence="1" type="ORF">AOQ87_01965</name>
</gene>
<dbReference type="STRING" id="428411.AOQ87_01965"/>
<dbReference type="SMART" id="SM01234">
    <property type="entry name" value="Haemolytic"/>
    <property type="match status" value="1"/>
</dbReference>
<proteinExistence type="predicted"/>
<dbReference type="InterPro" id="IPR002696">
    <property type="entry name" value="Membr_insert_effic_factor_YidD"/>
</dbReference>
<dbReference type="EMBL" id="CP012839">
    <property type="protein sequence ID" value="ARC53411.1"/>
    <property type="molecule type" value="Genomic_DNA"/>
</dbReference>
<organism evidence="1 2">
    <name type="scientific">Candidatus Riesia pediculischaeffi</name>
    <dbReference type="NCBI Taxonomy" id="428411"/>
    <lineage>
        <taxon>Bacteria</taxon>
        <taxon>Pseudomonadati</taxon>
        <taxon>Pseudomonadota</taxon>
        <taxon>Gammaproteobacteria</taxon>
        <taxon>Enterobacterales</taxon>
        <taxon>Enterobacteriaceae</taxon>
        <taxon>Candidatus Riesia</taxon>
    </lineage>
</organism>
<reference evidence="1 2" key="1">
    <citation type="submission" date="2015-10" db="EMBL/GenBank/DDBJ databases">
        <title>Survey of human and primate louse endosymbionts.</title>
        <authorList>
            <person name="Boyd B.M."/>
        </authorList>
    </citation>
    <scope>NUCLEOTIDE SEQUENCE [LARGE SCALE GENOMIC DNA]</scope>
    <source>
        <strain evidence="1 2">PTSK</strain>
    </source>
</reference>
<dbReference type="PANTHER" id="PTHR33383">
    <property type="entry name" value="MEMBRANE PROTEIN INSERTION EFFICIENCY FACTOR-RELATED"/>
    <property type="match status" value="1"/>
</dbReference>
<keyword evidence="2" id="KW-1185">Reference proteome</keyword>
<name>A0A1V0HL14_9ENTR</name>
<evidence type="ECO:0000313" key="2">
    <source>
        <dbReference type="Proteomes" id="UP000242793"/>
    </source>
</evidence>
<evidence type="ECO:0000313" key="1">
    <source>
        <dbReference type="EMBL" id="ARC53411.1"/>
    </source>
</evidence>
<protein>
    <submittedName>
        <fullName evidence="1">Membrane protein insertion efficiency factor</fullName>
    </submittedName>
</protein>
<dbReference type="RefSeq" id="WP_080626616.1">
    <property type="nucleotide sequence ID" value="NZ_CP012839.1"/>
</dbReference>
<dbReference type="Proteomes" id="UP000242793">
    <property type="component" value="Chromosome"/>
</dbReference>
<dbReference type="AlphaFoldDB" id="A0A1V0HL14"/>
<dbReference type="PANTHER" id="PTHR33383:SF1">
    <property type="entry name" value="MEMBRANE PROTEIN INSERTION EFFICIENCY FACTOR-RELATED"/>
    <property type="match status" value="1"/>
</dbReference>
<dbReference type="Pfam" id="PF01809">
    <property type="entry name" value="YidD"/>
    <property type="match status" value="1"/>
</dbReference>